<dbReference type="RefSeq" id="WP_191728274.1">
    <property type="nucleotide sequence ID" value="NZ_JACSQJ010000001.1"/>
</dbReference>
<gene>
    <name evidence="3" type="ORF">H9645_03280</name>
</gene>
<comment type="caution">
    <text evidence="3">The sequence shown here is derived from an EMBL/GenBank/DDBJ whole genome shotgun (WGS) entry which is preliminary data.</text>
</comment>
<dbReference type="PANTHER" id="PTHR38104">
    <property type="match status" value="1"/>
</dbReference>
<protein>
    <submittedName>
        <fullName evidence="3">Sigma-E factor negative regulatory protein</fullName>
    </submittedName>
</protein>
<dbReference type="EMBL" id="JACSQJ010000001">
    <property type="protein sequence ID" value="MBD7987049.1"/>
    <property type="molecule type" value="Genomic_DNA"/>
</dbReference>
<dbReference type="PANTHER" id="PTHR38104:SF1">
    <property type="entry name" value="ANTI-SIGMA-E FACTOR RSEA"/>
    <property type="match status" value="1"/>
</dbReference>
<dbReference type="InterPro" id="IPR052383">
    <property type="entry name" value="Anti-sigma-E_RseA-like"/>
</dbReference>
<accession>A0ABR8UHA8</accession>
<feature type="region of interest" description="Disordered" evidence="1">
    <location>
        <begin position="322"/>
        <end position="364"/>
    </location>
</feature>
<reference evidence="3 4" key="1">
    <citation type="submission" date="2020-08" db="EMBL/GenBank/DDBJ databases">
        <title>A Genomic Blueprint of the Chicken Gut Microbiome.</title>
        <authorList>
            <person name="Gilroy R."/>
            <person name="Ravi A."/>
            <person name="Getino M."/>
            <person name="Pursley I."/>
            <person name="Horton D.L."/>
            <person name="Alikhan N.-F."/>
            <person name="Baker D."/>
            <person name="Gharbi K."/>
            <person name="Hall N."/>
            <person name="Watson M."/>
            <person name="Adriaenssens E.M."/>
            <person name="Foster-Nyarko E."/>
            <person name="Jarju S."/>
            <person name="Secka A."/>
            <person name="Antonio M."/>
            <person name="Oren A."/>
            <person name="Chaudhuri R."/>
            <person name="La Ragione R.M."/>
            <person name="Hildebrand F."/>
            <person name="Pallen M.J."/>
        </authorList>
    </citation>
    <scope>NUCLEOTIDE SEQUENCE [LARGE SCALE GENOMIC DNA]</scope>
    <source>
        <strain evidence="3 4">Sa2BVA3</strain>
    </source>
</reference>
<feature type="compositionally biased region" description="Low complexity" evidence="1">
    <location>
        <begin position="354"/>
        <end position="364"/>
    </location>
</feature>
<dbReference type="CDD" id="cd16328">
    <property type="entry name" value="RseA_N"/>
    <property type="match status" value="1"/>
</dbReference>
<dbReference type="SUPFAM" id="SSF89069">
    <property type="entry name" value="N-terminal, cytoplasmic domain of anti-sigmaE factor RseA"/>
    <property type="match status" value="1"/>
</dbReference>
<dbReference type="Proteomes" id="UP000647183">
    <property type="component" value="Unassembled WGS sequence"/>
</dbReference>
<evidence type="ECO:0000313" key="3">
    <source>
        <dbReference type="EMBL" id="MBD7987049.1"/>
    </source>
</evidence>
<feature type="region of interest" description="Disordered" evidence="1">
    <location>
        <begin position="205"/>
        <end position="229"/>
    </location>
</feature>
<name>A0ABR8UHA8_9GAMM</name>
<dbReference type="InterPro" id="IPR005572">
    <property type="entry name" value="Anti-sigma_E_RseA_N"/>
</dbReference>
<feature type="compositionally biased region" description="Polar residues" evidence="1">
    <location>
        <begin position="211"/>
        <end position="220"/>
    </location>
</feature>
<evidence type="ECO:0000259" key="2">
    <source>
        <dbReference type="Pfam" id="PF03872"/>
    </source>
</evidence>
<dbReference type="Pfam" id="PF03872">
    <property type="entry name" value="RseA_N"/>
    <property type="match status" value="1"/>
</dbReference>
<keyword evidence="4" id="KW-1185">Reference proteome</keyword>
<feature type="domain" description="Anti sigma-E protein RseA N-terminal" evidence="2">
    <location>
        <begin position="26"/>
        <end position="106"/>
    </location>
</feature>
<organism evidence="3 4">
    <name type="scientific">Luteimonas colneyensis</name>
    <dbReference type="NCBI Taxonomy" id="2762230"/>
    <lineage>
        <taxon>Bacteria</taxon>
        <taxon>Pseudomonadati</taxon>
        <taxon>Pseudomonadota</taxon>
        <taxon>Gammaproteobacteria</taxon>
        <taxon>Lysobacterales</taxon>
        <taxon>Lysobacteraceae</taxon>
        <taxon>Luteimonas</taxon>
    </lineage>
</organism>
<dbReference type="Gene3D" id="1.10.10.880">
    <property type="entry name" value="Anti sigma-E protein RseA, N-terminal domain"/>
    <property type="match status" value="1"/>
</dbReference>
<evidence type="ECO:0000256" key="1">
    <source>
        <dbReference type="SAM" id="MobiDB-lite"/>
    </source>
</evidence>
<proteinExistence type="predicted"/>
<evidence type="ECO:0000313" key="4">
    <source>
        <dbReference type="Proteomes" id="UP000647183"/>
    </source>
</evidence>
<dbReference type="InterPro" id="IPR036147">
    <property type="entry name" value="Anti-sigma_E_RseA_N_sf"/>
</dbReference>
<sequence>MSHPNDDIDIEFQPEPDRLYAHNRRQLSAMLDGELSPDQARFMLRRLQHDAELAACWERWQVCGDVLRGGGHALLPADFSKRVAEAIAAPAADAVATAAAPVTAPHRSHRLLRWGGGALAASVALVALFMARQMPYAQAPAMVEATDDARLAPAMVDAAPRVPADAGEVALAVAPEPAPAPARSGDAPALLAAAAPVAIAVAEVPRRAAQRSGTRSQSQRAALRRTDRVDAPVRTAAAAVPRPVIPAASMPATVTPGSGLQALAGLSRAGTDSGGDALFGGPAAVARPWPRAVLPGLSRSQPFAAGYGLPQQAEAFAPFQPRLDGSHAAFPAQAAPRPDVPRGSAHEAADEAAAEAATAQPSGD</sequence>